<comment type="caution">
    <text evidence="2">The sequence shown here is derived from an EMBL/GenBank/DDBJ whole genome shotgun (WGS) entry which is preliminary data.</text>
</comment>
<keyword evidence="1" id="KW-0472">Membrane</keyword>
<dbReference type="OrthoDB" id="2416917at2759"/>
<gene>
    <name evidence="2" type="ORF">Glove_255g5</name>
</gene>
<name>A0A397I7K6_9GLOM</name>
<keyword evidence="1" id="KW-1133">Transmembrane helix</keyword>
<feature type="transmembrane region" description="Helical" evidence="1">
    <location>
        <begin position="37"/>
        <end position="57"/>
    </location>
</feature>
<dbReference type="Proteomes" id="UP000266861">
    <property type="component" value="Unassembled WGS sequence"/>
</dbReference>
<dbReference type="EMBL" id="PQFF01000233">
    <property type="protein sequence ID" value="RHZ71729.1"/>
    <property type="molecule type" value="Genomic_DNA"/>
</dbReference>
<keyword evidence="1" id="KW-0812">Transmembrane</keyword>
<dbReference type="AlphaFoldDB" id="A0A397I7K6"/>
<organism evidence="2 3">
    <name type="scientific">Diversispora epigaea</name>
    <dbReference type="NCBI Taxonomy" id="1348612"/>
    <lineage>
        <taxon>Eukaryota</taxon>
        <taxon>Fungi</taxon>
        <taxon>Fungi incertae sedis</taxon>
        <taxon>Mucoromycota</taxon>
        <taxon>Glomeromycotina</taxon>
        <taxon>Glomeromycetes</taxon>
        <taxon>Diversisporales</taxon>
        <taxon>Diversisporaceae</taxon>
        <taxon>Diversispora</taxon>
    </lineage>
</organism>
<accession>A0A397I7K6</accession>
<keyword evidence="3" id="KW-1185">Reference proteome</keyword>
<proteinExistence type="predicted"/>
<protein>
    <submittedName>
        <fullName evidence="2">Uncharacterized protein</fullName>
    </submittedName>
</protein>
<evidence type="ECO:0000313" key="3">
    <source>
        <dbReference type="Proteomes" id="UP000266861"/>
    </source>
</evidence>
<evidence type="ECO:0000313" key="2">
    <source>
        <dbReference type="EMBL" id="RHZ71729.1"/>
    </source>
</evidence>
<sequence length="131" mass="14989">MISNINKIIINVSGTIVFLLRIASVIAPVWVNLRDKLVSIILFSARTISYLIVFGFAKIILMPTPLRNWCIGDISLIFKSETTSVLIQELERTMEISEINYFICFMRRSGLTVIHKPIISNKIIKKIFENC</sequence>
<reference evidence="2 3" key="1">
    <citation type="submission" date="2018-08" db="EMBL/GenBank/DDBJ databases">
        <title>Genome and evolution of the arbuscular mycorrhizal fungus Diversispora epigaea (formerly Glomus versiforme) and its bacterial endosymbionts.</title>
        <authorList>
            <person name="Sun X."/>
            <person name="Fei Z."/>
            <person name="Harrison M."/>
        </authorList>
    </citation>
    <scope>NUCLEOTIDE SEQUENCE [LARGE SCALE GENOMIC DNA]</scope>
    <source>
        <strain evidence="2 3">IT104</strain>
    </source>
</reference>
<feature type="transmembrane region" description="Helical" evidence="1">
    <location>
        <begin position="12"/>
        <end position="31"/>
    </location>
</feature>
<evidence type="ECO:0000256" key="1">
    <source>
        <dbReference type="SAM" id="Phobius"/>
    </source>
</evidence>